<evidence type="ECO:0000256" key="1">
    <source>
        <dbReference type="ARBA" id="ARBA00004571"/>
    </source>
</evidence>
<keyword evidence="4" id="KW-1134">Transmembrane beta strand</keyword>
<dbReference type="InterPro" id="IPR006665">
    <property type="entry name" value="OmpA-like"/>
</dbReference>
<dbReference type="InterPro" id="IPR011250">
    <property type="entry name" value="OMP/PagP_B-barrel"/>
</dbReference>
<feature type="signal peptide" evidence="11">
    <location>
        <begin position="1"/>
        <end position="22"/>
    </location>
</feature>
<evidence type="ECO:0000256" key="5">
    <source>
        <dbReference type="ARBA" id="ARBA00022692"/>
    </source>
</evidence>
<organism evidence="13 14">
    <name type="scientific">Vibrio stylophorae</name>
    <dbReference type="NCBI Taxonomy" id="659351"/>
    <lineage>
        <taxon>Bacteria</taxon>
        <taxon>Pseudomonadati</taxon>
        <taxon>Pseudomonadota</taxon>
        <taxon>Gammaproteobacteria</taxon>
        <taxon>Vibrionales</taxon>
        <taxon>Vibrionaceae</taxon>
        <taxon>Vibrio</taxon>
    </lineage>
</organism>
<proteinExistence type="inferred from homology"/>
<dbReference type="Gene3D" id="3.30.1330.60">
    <property type="entry name" value="OmpA-like domain"/>
    <property type="match status" value="1"/>
</dbReference>
<dbReference type="RefSeq" id="WP_237466270.1">
    <property type="nucleotide sequence ID" value="NZ_CAKLDI010000001.1"/>
</dbReference>
<dbReference type="InterPro" id="IPR006690">
    <property type="entry name" value="OMPA-like_CS"/>
</dbReference>
<evidence type="ECO:0000256" key="2">
    <source>
        <dbReference type="ARBA" id="ARBA00005710"/>
    </source>
</evidence>
<dbReference type="SUPFAM" id="SSF103088">
    <property type="entry name" value="OmpA-like"/>
    <property type="match status" value="1"/>
</dbReference>
<evidence type="ECO:0000313" key="13">
    <source>
        <dbReference type="EMBL" id="CAH0533854.1"/>
    </source>
</evidence>
<evidence type="ECO:0000256" key="6">
    <source>
        <dbReference type="ARBA" id="ARBA00023065"/>
    </source>
</evidence>
<evidence type="ECO:0000313" key="14">
    <source>
        <dbReference type="Proteomes" id="UP000838672"/>
    </source>
</evidence>
<dbReference type="InterPro" id="IPR036737">
    <property type="entry name" value="OmpA-like_sf"/>
</dbReference>
<dbReference type="InterPro" id="IPR050330">
    <property type="entry name" value="Bact_OuterMem_StrucFunc"/>
</dbReference>
<keyword evidence="6" id="KW-0406">Ion transport</keyword>
<keyword evidence="5" id="KW-0812">Transmembrane</keyword>
<evidence type="ECO:0000256" key="7">
    <source>
        <dbReference type="ARBA" id="ARBA00023114"/>
    </source>
</evidence>
<keyword evidence="9" id="KW-0998">Cell outer membrane</keyword>
<dbReference type="Pfam" id="PF00691">
    <property type="entry name" value="OmpA"/>
    <property type="match status" value="1"/>
</dbReference>
<dbReference type="Proteomes" id="UP000838672">
    <property type="component" value="Unassembled WGS sequence"/>
</dbReference>
<dbReference type="PRINTS" id="PR01023">
    <property type="entry name" value="NAFLGMOTY"/>
</dbReference>
<sequence length="320" mass="34628">MNKLAAVVSAALFGVVAVPASADFYLGGKAGGTWLDDSCSDSSFCNDDDFGAGGFAGYGFNDYVGLELGYDFFGTFQSSFPGGNVNDSLHAITLAPKFTWKFNPNWGLYGKVGGAYVDHGPIEDFTYMGAVGLEFDSLEQWSVRFEYQSIPDIDDNVADSLGANFFSLGIAYHFGRDKPVVVPPPPPPPPEPVIMTKSFEQVHGVGLFELNSAKLSASSESALADLVELMNTYPQAKVQIVGYTDSSGKASYNQKLSEKRAMAVSDYLESRGISSDRISARGEGENNPIADNGTKEGRMKNRRVEITVPEFEYEEVVMPQ</sequence>
<keyword evidence="3" id="KW-0813">Transport</keyword>
<dbReference type="PROSITE" id="PS01068">
    <property type="entry name" value="OMPA_1"/>
    <property type="match status" value="1"/>
</dbReference>
<dbReference type="PRINTS" id="PR01021">
    <property type="entry name" value="OMPADOMAIN"/>
</dbReference>
<keyword evidence="7" id="KW-0626">Porin</keyword>
<gene>
    <name evidence="13" type="primary">ompA</name>
    <name evidence="13" type="ORF">VST7929_01730</name>
</gene>
<keyword evidence="14" id="KW-1185">Reference proteome</keyword>
<dbReference type="InterPro" id="IPR000498">
    <property type="entry name" value="OmpA-like_TM_dom"/>
</dbReference>
<dbReference type="Pfam" id="PF01389">
    <property type="entry name" value="OmpA_membrane"/>
    <property type="match status" value="1"/>
</dbReference>
<dbReference type="EMBL" id="CAKLDI010000001">
    <property type="protein sequence ID" value="CAH0533854.1"/>
    <property type="molecule type" value="Genomic_DNA"/>
</dbReference>
<dbReference type="CDD" id="cd07185">
    <property type="entry name" value="OmpA_C-like"/>
    <property type="match status" value="1"/>
</dbReference>
<evidence type="ECO:0000259" key="12">
    <source>
        <dbReference type="PROSITE" id="PS51123"/>
    </source>
</evidence>
<evidence type="ECO:0000256" key="8">
    <source>
        <dbReference type="ARBA" id="ARBA00023136"/>
    </source>
</evidence>
<name>A0ABM8ZU64_9VIBR</name>
<reference evidence="13" key="1">
    <citation type="submission" date="2021-11" db="EMBL/GenBank/DDBJ databases">
        <authorList>
            <person name="Rodrigo-Torres L."/>
            <person name="Arahal R. D."/>
            <person name="Lucena T."/>
        </authorList>
    </citation>
    <scope>NUCLEOTIDE SEQUENCE</scope>
    <source>
        <strain evidence="13">CECT 7929</strain>
    </source>
</reference>
<accession>A0ABM8ZU64</accession>
<evidence type="ECO:0000256" key="4">
    <source>
        <dbReference type="ARBA" id="ARBA00022452"/>
    </source>
</evidence>
<dbReference type="PROSITE" id="PS51123">
    <property type="entry name" value="OMPA_2"/>
    <property type="match status" value="1"/>
</dbReference>
<evidence type="ECO:0000256" key="9">
    <source>
        <dbReference type="ARBA" id="ARBA00023237"/>
    </source>
</evidence>
<comment type="caution">
    <text evidence="13">The sequence shown here is derived from an EMBL/GenBank/DDBJ whole genome shotgun (WGS) entry which is preliminary data.</text>
</comment>
<feature type="chain" id="PRO_5047278798" evidence="11">
    <location>
        <begin position="23"/>
        <end position="320"/>
    </location>
</feature>
<keyword evidence="11" id="KW-0732">Signal</keyword>
<dbReference type="SUPFAM" id="SSF56925">
    <property type="entry name" value="OMPA-like"/>
    <property type="match status" value="1"/>
</dbReference>
<evidence type="ECO:0000256" key="10">
    <source>
        <dbReference type="PROSITE-ProRule" id="PRU00473"/>
    </source>
</evidence>
<comment type="subcellular location">
    <subcellularLocation>
        <location evidence="1">Cell outer membrane</location>
        <topology evidence="1">Multi-pass membrane protein</topology>
    </subcellularLocation>
</comment>
<dbReference type="PANTHER" id="PTHR30329:SF21">
    <property type="entry name" value="LIPOPROTEIN YIAD-RELATED"/>
    <property type="match status" value="1"/>
</dbReference>
<dbReference type="Gene3D" id="2.40.160.20">
    <property type="match status" value="1"/>
</dbReference>
<dbReference type="PANTHER" id="PTHR30329">
    <property type="entry name" value="STATOR ELEMENT OF FLAGELLAR MOTOR COMPLEX"/>
    <property type="match status" value="1"/>
</dbReference>
<evidence type="ECO:0000256" key="11">
    <source>
        <dbReference type="SAM" id="SignalP"/>
    </source>
</evidence>
<protein>
    <submittedName>
        <fullName evidence="13">Outer membrane protein A</fullName>
    </submittedName>
</protein>
<comment type="similarity">
    <text evidence="2">Belongs to the outer membrane OOP (TC 1.B.6) superfamily. OmpA family.</text>
</comment>
<keyword evidence="8 10" id="KW-0472">Membrane</keyword>
<evidence type="ECO:0000256" key="3">
    <source>
        <dbReference type="ARBA" id="ARBA00022448"/>
    </source>
</evidence>
<dbReference type="InterPro" id="IPR006664">
    <property type="entry name" value="OMP_bac"/>
</dbReference>
<feature type="domain" description="OmpA-like" evidence="12">
    <location>
        <begin position="195"/>
        <end position="312"/>
    </location>
</feature>